<dbReference type="Gene3D" id="2.70.70.10">
    <property type="entry name" value="Glucose Permease (Domain IIA)"/>
    <property type="match status" value="1"/>
</dbReference>
<gene>
    <name evidence="3" type="primary">envC</name>
    <name evidence="3" type="ORF">ERS852574_00472</name>
</gene>
<accession>A0A173RBX4</accession>
<sequence length="258" mass="28727">MNKKQQSSNKRRKRASIGLAVCFAAAIVLTGAYTWRNYRANVKDEQAKIEEEQQAKEEEIKRNTEETSSIAKKALEDEEPVTKEDSQAANTAADGSTENRMDTWETDSTQTAGTAMNLNFGEDSQLLWPVDGNVLMSYSMDKTVYFSTLDQYRYNPAMIISGAVNDNVIAAAPGLVKSIDNFAQTGITVTLDMGNGYECMYGQLKEVQVKVGDYLEAGNVIGYLEIPTKYYSLEGCNLYFEMLKDGQPVNPMDYLAEE</sequence>
<feature type="compositionally biased region" description="Polar residues" evidence="1">
    <location>
        <begin position="87"/>
        <end position="96"/>
    </location>
</feature>
<dbReference type="GO" id="GO:0004222">
    <property type="term" value="F:metalloendopeptidase activity"/>
    <property type="evidence" value="ECO:0007669"/>
    <property type="project" value="TreeGrafter"/>
</dbReference>
<dbReference type="EMBL" id="CYXR01000003">
    <property type="protein sequence ID" value="CUM75246.1"/>
    <property type="molecule type" value="Genomic_DNA"/>
</dbReference>
<dbReference type="PANTHER" id="PTHR21666">
    <property type="entry name" value="PEPTIDASE-RELATED"/>
    <property type="match status" value="1"/>
</dbReference>
<dbReference type="RefSeq" id="WP_008375556.1">
    <property type="nucleotide sequence ID" value="NZ_CAXSNH010000006.1"/>
</dbReference>
<dbReference type="InterPro" id="IPR050570">
    <property type="entry name" value="Cell_wall_metabolism_enzyme"/>
</dbReference>
<dbReference type="CDD" id="cd12797">
    <property type="entry name" value="M23_peptidase"/>
    <property type="match status" value="1"/>
</dbReference>
<evidence type="ECO:0000313" key="3">
    <source>
        <dbReference type="EMBL" id="CUM75246.1"/>
    </source>
</evidence>
<protein>
    <submittedName>
        <fullName evidence="3">Septal ring factor</fullName>
    </submittedName>
</protein>
<reference evidence="3 4" key="1">
    <citation type="submission" date="2015-09" db="EMBL/GenBank/DDBJ databases">
        <authorList>
            <consortium name="Pathogen Informatics"/>
        </authorList>
    </citation>
    <scope>NUCLEOTIDE SEQUENCE [LARGE SCALE GENOMIC DNA]</scope>
    <source>
        <strain evidence="3 4">2789STDY5834962</strain>
    </source>
</reference>
<proteinExistence type="predicted"/>
<evidence type="ECO:0000313" key="4">
    <source>
        <dbReference type="Proteomes" id="UP000095727"/>
    </source>
</evidence>
<feature type="region of interest" description="Disordered" evidence="1">
    <location>
        <begin position="53"/>
        <end position="102"/>
    </location>
</feature>
<dbReference type="InterPro" id="IPR011055">
    <property type="entry name" value="Dup_hybrid_motif"/>
</dbReference>
<dbReference type="Proteomes" id="UP000095727">
    <property type="component" value="Unassembled WGS sequence"/>
</dbReference>
<dbReference type="SUPFAM" id="SSF51261">
    <property type="entry name" value="Duplicated hybrid motif"/>
    <property type="match status" value="1"/>
</dbReference>
<feature type="domain" description="M23ase beta-sheet core" evidence="2">
    <location>
        <begin position="158"/>
        <end position="251"/>
    </location>
</feature>
<dbReference type="Pfam" id="PF01551">
    <property type="entry name" value="Peptidase_M23"/>
    <property type="match status" value="1"/>
</dbReference>
<evidence type="ECO:0000259" key="2">
    <source>
        <dbReference type="Pfam" id="PF01551"/>
    </source>
</evidence>
<dbReference type="AlphaFoldDB" id="A0A173RBX4"/>
<evidence type="ECO:0000256" key="1">
    <source>
        <dbReference type="SAM" id="MobiDB-lite"/>
    </source>
</evidence>
<dbReference type="PANTHER" id="PTHR21666:SF270">
    <property type="entry name" value="MUREIN HYDROLASE ACTIVATOR ENVC"/>
    <property type="match status" value="1"/>
</dbReference>
<name>A0A173RBX4_9FIRM</name>
<organism evidence="3 4">
    <name type="scientific">Coprococcus comes</name>
    <dbReference type="NCBI Taxonomy" id="410072"/>
    <lineage>
        <taxon>Bacteria</taxon>
        <taxon>Bacillati</taxon>
        <taxon>Bacillota</taxon>
        <taxon>Clostridia</taxon>
        <taxon>Lachnospirales</taxon>
        <taxon>Lachnospiraceae</taxon>
        <taxon>Coprococcus</taxon>
    </lineage>
</organism>
<feature type="compositionally biased region" description="Basic and acidic residues" evidence="1">
    <location>
        <begin position="53"/>
        <end position="65"/>
    </location>
</feature>
<dbReference type="GeneID" id="92823252"/>
<dbReference type="InterPro" id="IPR016047">
    <property type="entry name" value="M23ase_b-sheet_dom"/>
</dbReference>